<dbReference type="EMBL" id="LFMI01000043">
    <property type="protein sequence ID" value="OTA00161.1"/>
    <property type="molecule type" value="Genomic_DNA"/>
</dbReference>
<evidence type="ECO:0000256" key="1">
    <source>
        <dbReference type="SAM" id="MobiDB-lite"/>
    </source>
</evidence>
<reference evidence="2 3" key="1">
    <citation type="journal article" date="2015" name="Genome Announc.">
        <title>Genome sequence and annotation of Trichoderma parareesei, the ancestor of the cellulase producer Trichoderma reesei.</title>
        <authorList>
            <person name="Yang D."/>
            <person name="Pomraning K."/>
            <person name="Kopchinskiy A."/>
            <person name="Karimi Aghcheh R."/>
            <person name="Atanasova L."/>
            <person name="Chenthamara K."/>
            <person name="Baker S.E."/>
            <person name="Zhang R."/>
            <person name="Shen Q."/>
            <person name="Freitag M."/>
            <person name="Kubicek C.P."/>
            <person name="Druzhinina I.S."/>
        </authorList>
    </citation>
    <scope>NUCLEOTIDE SEQUENCE [LARGE SCALE GENOMIC DNA]</scope>
    <source>
        <strain evidence="2 3">CBS 125925</strain>
    </source>
</reference>
<feature type="region of interest" description="Disordered" evidence="1">
    <location>
        <begin position="132"/>
        <end position="159"/>
    </location>
</feature>
<protein>
    <submittedName>
        <fullName evidence="2">Uncharacterized protein</fullName>
    </submittedName>
</protein>
<feature type="compositionally biased region" description="Low complexity" evidence="1">
    <location>
        <begin position="27"/>
        <end position="36"/>
    </location>
</feature>
<gene>
    <name evidence="2" type="ORF">A9Z42_0048800</name>
</gene>
<proteinExistence type="predicted"/>
<organism evidence="2 3">
    <name type="scientific">Trichoderma parareesei</name>
    <name type="common">Filamentous fungus</name>
    <dbReference type="NCBI Taxonomy" id="858221"/>
    <lineage>
        <taxon>Eukaryota</taxon>
        <taxon>Fungi</taxon>
        <taxon>Dikarya</taxon>
        <taxon>Ascomycota</taxon>
        <taxon>Pezizomycotina</taxon>
        <taxon>Sordariomycetes</taxon>
        <taxon>Hypocreomycetidae</taxon>
        <taxon>Hypocreales</taxon>
        <taxon>Hypocreaceae</taxon>
        <taxon>Trichoderma</taxon>
    </lineage>
</organism>
<dbReference type="AlphaFoldDB" id="A0A2H2ZJB1"/>
<dbReference type="OrthoDB" id="5093197at2759"/>
<accession>A0A2H2ZJB1</accession>
<evidence type="ECO:0000313" key="2">
    <source>
        <dbReference type="EMBL" id="OTA00161.1"/>
    </source>
</evidence>
<keyword evidence="3" id="KW-1185">Reference proteome</keyword>
<sequence length="334" mass="37616">MTRNDKSTSALLVATSNASAARHKHSLSSSSSSSSSPLQEEEGEIFCSRAYRNEEEDVFKPVQLCDIVHEEEEEEAEIGTKAKIAQLHKKSLWEWHMKRYKSSLKNQLSRAQVDDAVLRLIDHYLLRCTPNTLPTSSSSSSSSSDNDDNENDPLSTLGNKIDSLWSANETRIRASLPRYFEGYPVRDRIQPPLFHPARSQKPSGLGDCLQCLAKGLPCSMSVQATGSGEGVLRGGCRRCVAEGERCIIEHDEVLEEEDGKRDVKEKVGKKREEKSGLWDWWDGVPDRDRDVDSVAEAIELWERRRKGIRLELIGSRMLWVESRGFAPRGVNQDE</sequence>
<dbReference type="Proteomes" id="UP000219286">
    <property type="component" value="Unassembled WGS sequence"/>
</dbReference>
<evidence type="ECO:0000313" key="3">
    <source>
        <dbReference type="Proteomes" id="UP000219286"/>
    </source>
</evidence>
<name>A0A2H2ZJB1_TRIPA</name>
<feature type="region of interest" description="Disordered" evidence="1">
    <location>
        <begin position="1"/>
        <end position="40"/>
    </location>
</feature>
<comment type="caution">
    <text evidence="2">The sequence shown here is derived from an EMBL/GenBank/DDBJ whole genome shotgun (WGS) entry which is preliminary data.</text>
</comment>
<feature type="compositionally biased region" description="Polar residues" evidence="1">
    <location>
        <begin position="7"/>
        <end position="19"/>
    </location>
</feature>